<dbReference type="EMBL" id="LWDV01000009">
    <property type="protein sequence ID" value="OCL26640.1"/>
    <property type="molecule type" value="Genomic_DNA"/>
</dbReference>
<evidence type="ECO:0000313" key="1">
    <source>
        <dbReference type="EMBL" id="OCL26640.1"/>
    </source>
</evidence>
<dbReference type="RefSeq" id="WP_068718671.1">
    <property type="nucleotide sequence ID" value="NZ_LWDV01000009.1"/>
</dbReference>
<dbReference type="AlphaFoldDB" id="A0A1C0A8V6"/>
<gene>
    <name evidence="1" type="ORF">U472_11715</name>
</gene>
<protein>
    <recommendedName>
        <fullName evidence="3">Radical SAM protein</fullName>
    </recommendedName>
</protein>
<sequence>MIIRKHYKSLKAISKNTKLVHTYFPRKYNFSPYQACQHRCKYCDGRADKYYVEGDFERDIVIRDNLPQLL</sequence>
<reference evidence="2" key="1">
    <citation type="submission" date="2016-07" db="EMBL/GenBank/DDBJ databases">
        <authorList>
            <person name="Florea S."/>
            <person name="Webb J.S."/>
            <person name="Jaromczyk J."/>
            <person name="Schardl C.L."/>
        </authorList>
    </citation>
    <scope>NUCLEOTIDE SEQUENCE [LARGE SCALE GENOMIC DNA]</scope>
    <source>
        <strain evidence="2">Z6</strain>
    </source>
</reference>
<comment type="caution">
    <text evidence="1">The sequence shown here is derived from an EMBL/GenBank/DDBJ whole genome shotgun (WGS) entry which is preliminary data.</text>
</comment>
<dbReference type="Proteomes" id="UP000093514">
    <property type="component" value="Unassembled WGS sequence"/>
</dbReference>
<accession>A0A1C0A8V6</accession>
<evidence type="ECO:0008006" key="3">
    <source>
        <dbReference type="Google" id="ProtNLM"/>
    </source>
</evidence>
<proteinExistence type="predicted"/>
<evidence type="ECO:0000313" key="2">
    <source>
        <dbReference type="Proteomes" id="UP000093514"/>
    </source>
</evidence>
<keyword evidence="2" id="KW-1185">Reference proteome</keyword>
<organism evidence="1 2">
    <name type="scientific">Orenia metallireducens</name>
    <dbReference type="NCBI Taxonomy" id="1413210"/>
    <lineage>
        <taxon>Bacteria</taxon>
        <taxon>Bacillati</taxon>
        <taxon>Bacillota</taxon>
        <taxon>Clostridia</taxon>
        <taxon>Halanaerobiales</taxon>
        <taxon>Halobacteroidaceae</taxon>
        <taxon>Orenia</taxon>
    </lineage>
</organism>
<reference evidence="1 2" key="2">
    <citation type="submission" date="2016-08" db="EMBL/GenBank/DDBJ databases">
        <title>Orenia metallireducens sp. nov. strain Z6, a Novel Metal-reducing Firmicute from the Deep Subsurface.</title>
        <authorList>
            <person name="Maxim B.I."/>
            <person name="Kenneth K."/>
            <person name="Flynn T.M."/>
            <person name="Oloughlin E.J."/>
            <person name="Locke R.A."/>
            <person name="Weber J.R."/>
            <person name="Egan S.M."/>
            <person name="Mackie R.I."/>
            <person name="Cann I.K."/>
        </authorList>
    </citation>
    <scope>NUCLEOTIDE SEQUENCE [LARGE SCALE GENOMIC DNA]</scope>
    <source>
        <strain evidence="1 2">Z6</strain>
    </source>
</reference>
<name>A0A1C0A8V6_9FIRM</name>
<dbReference type="OrthoDB" id="9785699at2"/>